<evidence type="ECO:0000256" key="1">
    <source>
        <dbReference type="ARBA" id="ARBA00001947"/>
    </source>
</evidence>
<dbReference type="SUPFAM" id="SSF50129">
    <property type="entry name" value="GroES-like"/>
    <property type="match status" value="1"/>
</dbReference>
<evidence type="ECO:0000256" key="8">
    <source>
        <dbReference type="ARBA" id="ARBA00049243"/>
    </source>
</evidence>
<dbReference type="PANTHER" id="PTHR42940">
    <property type="entry name" value="ALCOHOL DEHYDROGENASE 1-RELATED"/>
    <property type="match status" value="1"/>
</dbReference>
<evidence type="ECO:0000259" key="10">
    <source>
        <dbReference type="SMART" id="SM00829"/>
    </source>
</evidence>
<evidence type="ECO:0000256" key="6">
    <source>
        <dbReference type="ARBA" id="ARBA00023002"/>
    </source>
</evidence>
<feature type="domain" description="Enoyl reductase (ER)" evidence="10">
    <location>
        <begin position="10"/>
        <end position="342"/>
    </location>
</feature>
<organism evidence="11 12">
    <name type="scientific">Frankia canadensis</name>
    <dbReference type="NCBI Taxonomy" id="1836972"/>
    <lineage>
        <taxon>Bacteria</taxon>
        <taxon>Bacillati</taxon>
        <taxon>Actinomycetota</taxon>
        <taxon>Actinomycetes</taxon>
        <taxon>Frankiales</taxon>
        <taxon>Frankiaceae</taxon>
        <taxon>Frankia</taxon>
    </lineage>
</organism>
<dbReference type="Gene3D" id="3.40.50.720">
    <property type="entry name" value="NAD(P)-binding Rossmann-like Domain"/>
    <property type="match status" value="1"/>
</dbReference>
<evidence type="ECO:0000256" key="2">
    <source>
        <dbReference type="ARBA" id="ARBA00008072"/>
    </source>
</evidence>
<accession>A0A2I2KY47</accession>
<comment type="similarity">
    <text evidence="2 9">Belongs to the zinc-containing alcohol dehydrogenase family.</text>
</comment>
<dbReference type="OrthoDB" id="334894at2"/>
<dbReference type="AlphaFoldDB" id="A0A2I2KY47"/>
<dbReference type="RefSeq" id="WP_101833983.1">
    <property type="nucleotide sequence ID" value="NZ_FZMO01000434.1"/>
</dbReference>
<keyword evidence="12" id="KW-1185">Reference proteome</keyword>
<name>A0A2I2KY47_9ACTN</name>
<evidence type="ECO:0000313" key="12">
    <source>
        <dbReference type="Proteomes" id="UP000234331"/>
    </source>
</evidence>
<dbReference type="GO" id="GO:0004022">
    <property type="term" value="F:alcohol dehydrogenase (NAD+) activity"/>
    <property type="evidence" value="ECO:0007669"/>
    <property type="project" value="UniProtKB-EC"/>
</dbReference>
<comment type="catalytic activity">
    <reaction evidence="8">
        <text>a primary alcohol + NAD(+) = an aldehyde + NADH + H(+)</text>
        <dbReference type="Rhea" id="RHEA:10736"/>
        <dbReference type="ChEBI" id="CHEBI:15378"/>
        <dbReference type="ChEBI" id="CHEBI:15734"/>
        <dbReference type="ChEBI" id="CHEBI:17478"/>
        <dbReference type="ChEBI" id="CHEBI:57540"/>
        <dbReference type="ChEBI" id="CHEBI:57945"/>
        <dbReference type="EC" id="1.1.1.1"/>
    </reaction>
</comment>
<dbReference type="EMBL" id="FZMO01000434">
    <property type="protein sequence ID" value="SNQ50592.1"/>
    <property type="molecule type" value="Genomic_DNA"/>
</dbReference>
<proteinExistence type="inferred from homology"/>
<dbReference type="Pfam" id="PF08240">
    <property type="entry name" value="ADH_N"/>
    <property type="match status" value="1"/>
</dbReference>
<dbReference type="GO" id="GO:0008270">
    <property type="term" value="F:zinc ion binding"/>
    <property type="evidence" value="ECO:0007669"/>
    <property type="project" value="InterPro"/>
</dbReference>
<dbReference type="SMART" id="SM00829">
    <property type="entry name" value="PKS_ER"/>
    <property type="match status" value="1"/>
</dbReference>
<evidence type="ECO:0000256" key="9">
    <source>
        <dbReference type="RuleBase" id="RU361277"/>
    </source>
</evidence>
<dbReference type="InterPro" id="IPR013154">
    <property type="entry name" value="ADH-like_N"/>
</dbReference>
<dbReference type="InterPro" id="IPR020843">
    <property type="entry name" value="ER"/>
</dbReference>
<comment type="catalytic activity">
    <reaction evidence="7">
        <text>a secondary alcohol + NAD(+) = a ketone + NADH + H(+)</text>
        <dbReference type="Rhea" id="RHEA:10740"/>
        <dbReference type="ChEBI" id="CHEBI:15378"/>
        <dbReference type="ChEBI" id="CHEBI:17087"/>
        <dbReference type="ChEBI" id="CHEBI:35681"/>
        <dbReference type="ChEBI" id="CHEBI:57540"/>
        <dbReference type="ChEBI" id="CHEBI:57945"/>
        <dbReference type="EC" id="1.1.1.1"/>
    </reaction>
</comment>
<evidence type="ECO:0000256" key="3">
    <source>
        <dbReference type="ARBA" id="ARBA00013190"/>
    </source>
</evidence>
<comment type="cofactor">
    <cofactor evidence="1 9">
        <name>Zn(2+)</name>
        <dbReference type="ChEBI" id="CHEBI:29105"/>
    </cofactor>
</comment>
<sequence length="345" mass="35812">MKALQYRTFGQWPEVVEVERPRPGPGQVLLRVTAAGVCHSDLGLLARDADTYPYGSLPLTLGHEGAGVVAEIGAGVAGVRVGEPVVVYGPWGCGRCRVCATGAENHCPFAAALGIRAPGLGSAGSMAQYQLVNDARHLVPLGDLDPVRHVCLTDAGLTPYHAIRQSLPRLLPGSIAVVVGVGGLGHVAVQMLRALCPATVVAVDIDDDRLALARGLGAQHAVRTEDTAELVAGLSRGTGAAMVLDLVGSPATTDLAARVAARGADVSVIGVGGGAVPVGYRTIAFDASVRFPYWGSRPELFEVLEMAAAGQIRVEVETYSLDEAPVAYRRLAEGRVRGRAVVVPD</sequence>
<dbReference type="InterPro" id="IPR036291">
    <property type="entry name" value="NAD(P)-bd_dom_sf"/>
</dbReference>
<dbReference type="Gene3D" id="3.90.180.10">
    <property type="entry name" value="Medium-chain alcohol dehydrogenases, catalytic domain"/>
    <property type="match status" value="1"/>
</dbReference>
<gene>
    <name evidence="11" type="ORF">FRACA_490024</name>
</gene>
<dbReference type="InterPro" id="IPR002328">
    <property type="entry name" value="ADH_Zn_CS"/>
</dbReference>
<evidence type="ECO:0000256" key="7">
    <source>
        <dbReference type="ARBA" id="ARBA00049164"/>
    </source>
</evidence>
<dbReference type="Pfam" id="PF00107">
    <property type="entry name" value="ADH_zinc_N"/>
    <property type="match status" value="1"/>
</dbReference>
<dbReference type="InterPro" id="IPR013149">
    <property type="entry name" value="ADH-like_C"/>
</dbReference>
<dbReference type="SUPFAM" id="SSF51735">
    <property type="entry name" value="NAD(P)-binding Rossmann-fold domains"/>
    <property type="match status" value="1"/>
</dbReference>
<dbReference type="InterPro" id="IPR011032">
    <property type="entry name" value="GroES-like_sf"/>
</dbReference>
<keyword evidence="4 9" id="KW-0479">Metal-binding</keyword>
<dbReference type="EC" id="1.1.1.1" evidence="3"/>
<evidence type="ECO:0000313" key="11">
    <source>
        <dbReference type="EMBL" id="SNQ50592.1"/>
    </source>
</evidence>
<keyword evidence="6" id="KW-0560">Oxidoreductase</keyword>
<reference evidence="11 12" key="1">
    <citation type="submission" date="2017-06" db="EMBL/GenBank/DDBJ databases">
        <authorList>
            <person name="Kim H.J."/>
            <person name="Triplett B.A."/>
        </authorList>
    </citation>
    <scope>NUCLEOTIDE SEQUENCE [LARGE SCALE GENOMIC DNA]</scope>
    <source>
        <strain evidence="11">FRACA_ARgP5</strain>
    </source>
</reference>
<evidence type="ECO:0000256" key="5">
    <source>
        <dbReference type="ARBA" id="ARBA00022833"/>
    </source>
</evidence>
<dbReference type="PROSITE" id="PS00059">
    <property type="entry name" value="ADH_ZINC"/>
    <property type="match status" value="1"/>
</dbReference>
<protein>
    <recommendedName>
        <fullName evidence="3">alcohol dehydrogenase</fullName>
        <ecNumber evidence="3">1.1.1.1</ecNumber>
    </recommendedName>
</protein>
<keyword evidence="5 9" id="KW-0862">Zinc</keyword>
<dbReference type="PANTHER" id="PTHR42940:SF8">
    <property type="entry name" value="VACUOLAR PROTEIN SORTING-ASSOCIATED PROTEIN 11"/>
    <property type="match status" value="1"/>
</dbReference>
<dbReference type="Proteomes" id="UP000234331">
    <property type="component" value="Unassembled WGS sequence"/>
</dbReference>
<evidence type="ECO:0000256" key="4">
    <source>
        <dbReference type="ARBA" id="ARBA00022723"/>
    </source>
</evidence>